<proteinExistence type="predicted"/>
<organism evidence="2 3">
    <name type="scientific">Orenia marismortui</name>
    <dbReference type="NCBI Taxonomy" id="46469"/>
    <lineage>
        <taxon>Bacteria</taxon>
        <taxon>Bacillati</taxon>
        <taxon>Bacillota</taxon>
        <taxon>Clostridia</taxon>
        <taxon>Halanaerobiales</taxon>
        <taxon>Halobacteroidaceae</taxon>
        <taxon>Orenia</taxon>
    </lineage>
</organism>
<gene>
    <name evidence="2" type="ORF">C7959_1852</name>
</gene>
<feature type="transmembrane region" description="Helical" evidence="1">
    <location>
        <begin position="31"/>
        <end position="52"/>
    </location>
</feature>
<comment type="caution">
    <text evidence="2">The sequence shown here is derived from an EMBL/GenBank/DDBJ whole genome shotgun (WGS) entry which is preliminary data.</text>
</comment>
<accession>A0A4R8GDV9</accession>
<protein>
    <submittedName>
        <fullName evidence="2">Uncharacterized protein</fullName>
    </submittedName>
</protein>
<evidence type="ECO:0000313" key="3">
    <source>
        <dbReference type="Proteomes" id="UP000295832"/>
    </source>
</evidence>
<dbReference type="EMBL" id="SOEG01000085">
    <property type="protein sequence ID" value="TDX42298.1"/>
    <property type="molecule type" value="Genomic_DNA"/>
</dbReference>
<keyword evidence="1" id="KW-0472">Membrane</keyword>
<evidence type="ECO:0000313" key="2">
    <source>
        <dbReference type="EMBL" id="TDX42298.1"/>
    </source>
</evidence>
<feature type="transmembrane region" description="Helical" evidence="1">
    <location>
        <begin position="7"/>
        <end position="25"/>
    </location>
</feature>
<keyword evidence="3" id="KW-1185">Reference proteome</keyword>
<dbReference type="Proteomes" id="UP000295832">
    <property type="component" value="Unassembled WGS sequence"/>
</dbReference>
<keyword evidence="1" id="KW-1133">Transmembrane helix</keyword>
<sequence length="106" mass="12074">MNDVVEVVINFIVLIICLGILEELGTKKGSVLAGFLISIFITFRKLIGEMMYTGINIFEAMGKIDICNLILLILFYISTFWLAKKDPKSYVVVLMFLFFWAISPLK</sequence>
<feature type="transmembrane region" description="Helical" evidence="1">
    <location>
        <begin position="64"/>
        <end position="83"/>
    </location>
</feature>
<dbReference type="AlphaFoldDB" id="A0A4R8GDV9"/>
<keyword evidence="1" id="KW-0812">Transmembrane</keyword>
<evidence type="ECO:0000256" key="1">
    <source>
        <dbReference type="SAM" id="Phobius"/>
    </source>
</evidence>
<reference evidence="2 3" key="1">
    <citation type="submission" date="2019-03" db="EMBL/GenBank/DDBJ databases">
        <title>Subsurface microbial communities from deep shales in Ohio and West Virginia, USA.</title>
        <authorList>
            <person name="Wrighton K."/>
        </authorList>
    </citation>
    <scope>NUCLEOTIDE SEQUENCE [LARGE SCALE GENOMIC DNA]</scope>
    <source>
        <strain evidence="2 3">MSL 6dP</strain>
    </source>
</reference>
<dbReference type="RefSeq" id="WP_134119330.1">
    <property type="nucleotide sequence ID" value="NZ_SOEG01000085.1"/>
</dbReference>
<feature type="transmembrane region" description="Helical" evidence="1">
    <location>
        <begin position="89"/>
        <end position="105"/>
    </location>
</feature>
<name>A0A4R8GDV9_9FIRM</name>